<accession>A0A0A9AA17</accession>
<organism evidence="1">
    <name type="scientific">Arundo donax</name>
    <name type="common">Giant reed</name>
    <name type="synonym">Donax arundinaceus</name>
    <dbReference type="NCBI Taxonomy" id="35708"/>
    <lineage>
        <taxon>Eukaryota</taxon>
        <taxon>Viridiplantae</taxon>
        <taxon>Streptophyta</taxon>
        <taxon>Embryophyta</taxon>
        <taxon>Tracheophyta</taxon>
        <taxon>Spermatophyta</taxon>
        <taxon>Magnoliopsida</taxon>
        <taxon>Liliopsida</taxon>
        <taxon>Poales</taxon>
        <taxon>Poaceae</taxon>
        <taxon>PACMAD clade</taxon>
        <taxon>Arundinoideae</taxon>
        <taxon>Arundineae</taxon>
        <taxon>Arundo</taxon>
    </lineage>
</organism>
<reference evidence="1" key="1">
    <citation type="submission" date="2014-09" db="EMBL/GenBank/DDBJ databases">
        <authorList>
            <person name="Magalhaes I.L.F."/>
            <person name="Oliveira U."/>
            <person name="Santos F.R."/>
            <person name="Vidigal T.H.D.A."/>
            <person name="Brescovit A.D."/>
            <person name="Santos A.J."/>
        </authorList>
    </citation>
    <scope>NUCLEOTIDE SEQUENCE</scope>
    <source>
        <tissue evidence="1">Shoot tissue taken approximately 20 cm above the soil surface</tissue>
    </source>
</reference>
<dbReference type="EMBL" id="GBRH01252055">
    <property type="protein sequence ID" value="JAD45840.1"/>
    <property type="molecule type" value="Transcribed_RNA"/>
</dbReference>
<sequence length="31" mass="3405">MVAFVASLEERRALVVSRDWAVTGSISLVEL</sequence>
<reference evidence="1" key="2">
    <citation type="journal article" date="2015" name="Data Brief">
        <title>Shoot transcriptome of the giant reed, Arundo donax.</title>
        <authorList>
            <person name="Barrero R.A."/>
            <person name="Guerrero F.D."/>
            <person name="Moolhuijzen P."/>
            <person name="Goolsby J.A."/>
            <person name="Tidwell J."/>
            <person name="Bellgard S.E."/>
            <person name="Bellgard M.I."/>
        </authorList>
    </citation>
    <scope>NUCLEOTIDE SEQUENCE</scope>
    <source>
        <tissue evidence="1">Shoot tissue taken approximately 20 cm above the soil surface</tissue>
    </source>
</reference>
<evidence type="ECO:0000313" key="1">
    <source>
        <dbReference type="EMBL" id="JAD45840.1"/>
    </source>
</evidence>
<name>A0A0A9AA17_ARUDO</name>
<proteinExistence type="predicted"/>
<dbReference type="AlphaFoldDB" id="A0A0A9AA17"/>
<protein>
    <submittedName>
        <fullName evidence="1">Uncharacterized protein</fullName>
    </submittedName>
</protein>